<keyword evidence="1" id="KW-0808">Transferase</keyword>
<dbReference type="EMBL" id="CP146022">
    <property type="protein sequence ID" value="WWQ68606.1"/>
    <property type="molecule type" value="Genomic_DNA"/>
</dbReference>
<reference evidence="1" key="1">
    <citation type="journal article" date="2025" name="Int. J. Syst. Evol. Microbiol.">
        <title>Streptomyces citrinus sp. nov., with yellow diffusible pigment.</title>
        <authorList>
            <person name="He Y."/>
            <person name="Yang E."/>
            <person name="Xu J."/>
            <person name="Sun Y."/>
            <person name="Sun L."/>
        </authorList>
    </citation>
    <scope>NUCLEOTIDE SEQUENCE</scope>
    <source>
        <strain evidence="1">Q6</strain>
    </source>
</reference>
<dbReference type="Proteomes" id="UP001432251">
    <property type="component" value="Chromosome"/>
</dbReference>
<keyword evidence="1" id="KW-0418">Kinase</keyword>
<sequence length="597" mass="60290">MTSAHDAGADPEGGIKPLTATDPTRIGPYLLLGRLGAGGMGRVYLARSEAGRTVAVKVVHEEHVTEPQFRARFRREVAAARRVGERFTAPVLDAAPDGEFPWVATGYVPGLSLEQVVRGHGALPAVSVLVLARGLLHALEDIHGAGIVHRDLKPSNVMLTADGPKVIDFGIARAIGTSVESLLTRTGMVIGSPGFMAPEQIRGRSAGPASDVFTLGCVLTYAATGTLPFGQGVSNQHAVMYRIVEAEPRLDAVGDASLRALIGRCLVKSPDERPSVADLLADLDSMSDVPAGGAWLPAEVMGRLARQSARILDAEAAPAREESGDRGTIDLQPQAAAPAAQGERRGRRRVVALSVPVVLVLAVGGGTVALLQPFGDDGGAHAAPPSSVATKSTTPEASSSPGHSPTRGGRSPRASSHASEKGDAGQNATGGADGHDGRDGEDAEQGAAVTTGGGGTTSGGGGSTSDGGTASGGSRSSDGGSAGGGAAGGDATVPSSFVGSWTYGESYNTGQPGALGISSSGTVRLSDLPTLSCSYEAQVTSASNGGSRVDVGAAKLVGPNPGYCNATLDASYFTRDGSGIRHNVGAAHGSGYFYRRA</sequence>
<name>A0ACD5AN23_9ACTN</name>
<proteinExistence type="predicted"/>
<gene>
    <name evidence="1" type="ORF">V2W30_38270</name>
</gene>
<keyword evidence="2" id="KW-1185">Reference proteome</keyword>
<protein>
    <submittedName>
        <fullName evidence="1">Protein kinase</fullName>
    </submittedName>
</protein>
<evidence type="ECO:0000313" key="1">
    <source>
        <dbReference type="EMBL" id="WWQ68606.1"/>
    </source>
</evidence>
<accession>A0ACD5AN23</accession>
<organism evidence="1 2">
    <name type="scientific">Streptomyces citrinus</name>
    <dbReference type="NCBI Taxonomy" id="3118173"/>
    <lineage>
        <taxon>Bacteria</taxon>
        <taxon>Bacillati</taxon>
        <taxon>Actinomycetota</taxon>
        <taxon>Actinomycetes</taxon>
        <taxon>Kitasatosporales</taxon>
        <taxon>Streptomycetaceae</taxon>
        <taxon>Streptomyces</taxon>
    </lineage>
</organism>
<evidence type="ECO:0000313" key="2">
    <source>
        <dbReference type="Proteomes" id="UP001432251"/>
    </source>
</evidence>